<comment type="caution">
    <text evidence="1">The sequence shown here is derived from an EMBL/GenBank/DDBJ whole genome shotgun (WGS) entry which is preliminary data.</text>
</comment>
<keyword evidence="2" id="KW-1185">Reference proteome</keyword>
<evidence type="ECO:0008006" key="3">
    <source>
        <dbReference type="Google" id="ProtNLM"/>
    </source>
</evidence>
<reference evidence="1 2" key="1">
    <citation type="submission" date="2019-12" db="EMBL/GenBank/DDBJ databases">
        <title>Chitinophaga sp. strain ysch24 (GDMCC 1.1355), whole genome shotgun sequence.</title>
        <authorList>
            <person name="Zhang X."/>
        </authorList>
    </citation>
    <scope>NUCLEOTIDE SEQUENCE [LARGE SCALE GENOMIC DNA]</scope>
    <source>
        <strain evidence="2">ysch24</strain>
    </source>
</reference>
<proteinExistence type="predicted"/>
<dbReference type="InterPro" id="IPR013783">
    <property type="entry name" value="Ig-like_fold"/>
</dbReference>
<dbReference type="EMBL" id="WRXN01000006">
    <property type="protein sequence ID" value="MVT09819.1"/>
    <property type="molecule type" value="Genomic_DNA"/>
</dbReference>
<dbReference type="Gene3D" id="2.60.40.10">
    <property type="entry name" value="Immunoglobulins"/>
    <property type="match status" value="1"/>
</dbReference>
<dbReference type="Proteomes" id="UP000461730">
    <property type="component" value="Unassembled WGS sequence"/>
</dbReference>
<evidence type="ECO:0000313" key="2">
    <source>
        <dbReference type="Proteomes" id="UP000461730"/>
    </source>
</evidence>
<accession>A0A7K1U650</accession>
<sequence>MTIFNRYNGPVITGILLFSLACKKETETTPYPYNEVTSFVVPIGEGDSLQAAISDGELILYWPSATAVPATITPVIKVSEKASVQPVSGQAITLADSITYTVTSESGVKAAYKLKLRINQAAISLNDETNLTTAMGGSLTLTNYVYNVIMDTTQTHAFLVSGAGGTTPLIISSLEYAGSYTPVFIATVPGEGLDTGYYKVRISSGVQTITSSRAFVRVNYGVPALVTPATAVTVKRGETFTLTGSNLRNIASSRARFSTNNTFYNLEVVSNTATNVTLRMPASNPAGTYNRVLVVYNNDAGGVTNLVANFTLTVTE</sequence>
<dbReference type="PROSITE" id="PS51257">
    <property type="entry name" value="PROKAR_LIPOPROTEIN"/>
    <property type="match status" value="1"/>
</dbReference>
<dbReference type="Gene3D" id="2.60.40.2340">
    <property type="match status" value="1"/>
</dbReference>
<protein>
    <recommendedName>
        <fullName evidence="3">IPT/TIG domain-containing protein</fullName>
    </recommendedName>
</protein>
<organism evidence="1 2">
    <name type="scientific">Chitinophaga tropicalis</name>
    <dbReference type="NCBI Taxonomy" id="2683588"/>
    <lineage>
        <taxon>Bacteria</taxon>
        <taxon>Pseudomonadati</taxon>
        <taxon>Bacteroidota</taxon>
        <taxon>Chitinophagia</taxon>
        <taxon>Chitinophagales</taxon>
        <taxon>Chitinophagaceae</taxon>
        <taxon>Chitinophaga</taxon>
    </lineage>
</organism>
<name>A0A7K1U650_9BACT</name>
<gene>
    <name evidence="1" type="ORF">GO493_16225</name>
</gene>
<evidence type="ECO:0000313" key="1">
    <source>
        <dbReference type="EMBL" id="MVT09819.1"/>
    </source>
</evidence>
<dbReference type="AlphaFoldDB" id="A0A7K1U650"/>
<dbReference type="RefSeq" id="WP_157307256.1">
    <property type="nucleotide sequence ID" value="NZ_WRXN01000006.1"/>
</dbReference>